<evidence type="ECO:0000256" key="3">
    <source>
        <dbReference type="ARBA" id="ARBA00022927"/>
    </source>
</evidence>
<proteinExistence type="inferred from homology"/>
<keyword evidence="4 5" id="KW-0811">Translocation</keyword>
<keyword evidence="5" id="KW-0143">Chaperone</keyword>
<dbReference type="Pfam" id="PF02556">
    <property type="entry name" value="SecB"/>
    <property type="match status" value="1"/>
</dbReference>
<evidence type="ECO:0000313" key="7">
    <source>
        <dbReference type="Proteomes" id="UP001178354"/>
    </source>
</evidence>
<evidence type="ECO:0000256" key="4">
    <source>
        <dbReference type="ARBA" id="ARBA00023010"/>
    </source>
</evidence>
<protein>
    <recommendedName>
        <fullName evidence="5">Protein-export protein SecB</fullName>
    </recommendedName>
</protein>
<gene>
    <name evidence="5 6" type="primary">secB</name>
    <name evidence="6" type="ORF">Q8A57_03820</name>
</gene>
<dbReference type="GO" id="GO:0051082">
    <property type="term" value="F:unfolded protein binding"/>
    <property type="evidence" value="ECO:0007669"/>
    <property type="project" value="InterPro"/>
</dbReference>
<dbReference type="RefSeq" id="WP_305169601.1">
    <property type="nucleotide sequence ID" value="NZ_JAUUUU010000001.1"/>
</dbReference>
<dbReference type="InterPro" id="IPR035958">
    <property type="entry name" value="SecB-like_sf"/>
</dbReference>
<reference evidence="6" key="1">
    <citation type="journal article" date="2010" name="Int. J. Syst. Evol. Microbiol.">
        <title>Porticoccus litoralis gen. nov., sp. nov., a gammaproteobacterium isolated from the Yellow Sea.</title>
        <authorList>
            <person name="Oh H.M."/>
            <person name="Kim H."/>
            <person name="Kim K.M."/>
            <person name="Min G.S."/>
            <person name="Cho J.C."/>
        </authorList>
    </citation>
    <scope>NUCLEOTIDE SEQUENCE</scope>
    <source>
        <strain evidence="6">DSM 25064</strain>
    </source>
</reference>
<dbReference type="AlphaFoldDB" id="A0AAW8B2W8"/>
<dbReference type="HAMAP" id="MF_00821">
    <property type="entry name" value="SecB"/>
    <property type="match status" value="1"/>
</dbReference>
<dbReference type="PRINTS" id="PR01594">
    <property type="entry name" value="SECBCHAPRONE"/>
</dbReference>
<dbReference type="PANTHER" id="PTHR36918">
    <property type="match status" value="1"/>
</dbReference>
<evidence type="ECO:0000256" key="2">
    <source>
        <dbReference type="ARBA" id="ARBA00022448"/>
    </source>
</evidence>
<keyword evidence="2 5" id="KW-0813">Transport</keyword>
<dbReference type="GO" id="GO:0015031">
    <property type="term" value="P:protein transport"/>
    <property type="evidence" value="ECO:0007669"/>
    <property type="project" value="UniProtKB-UniRule"/>
</dbReference>
<dbReference type="EMBL" id="JAUUUU010000001">
    <property type="protein sequence ID" value="MDP1520089.1"/>
    <property type="molecule type" value="Genomic_DNA"/>
</dbReference>
<dbReference type="GO" id="GO:0051262">
    <property type="term" value="P:protein tetramerization"/>
    <property type="evidence" value="ECO:0007669"/>
    <property type="project" value="InterPro"/>
</dbReference>
<comment type="function">
    <text evidence="5">One of the proteins required for the normal export of preproteins out of the cell cytoplasm. It is a molecular chaperone that binds to a subset of precursor proteins, maintaining them in a translocation-competent state. It also specifically binds to its receptor SecA.</text>
</comment>
<dbReference type="SUPFAM" id="SSF54611">
    <property type="entry name" value="SecB-like"/>
    <property type="match status" value="1"/>
</dbReference>
<evidence type="ECO:0000256" key="5">
    <source>
        <dbReference type="HAMAP-Rule" id="MF_00821"/>
    </source>
</evidence>
<dbReference type="GO" id="GO:0005737">
    <property type="term" value="C:cytoplasm"/>
    <property type="evidence" value="ECO:0007669"/>
    <property type="project" value="UniProtKB-SubCell"/>
</dbReference>
<organism evidence="6 7">
    <name type="scientific">Porticoccus litoralis</name>
    <dbReference type="NCBI Taxonomy" id="434086"/>
    <lineage>
        <taxon>Bacteria</taxon>
        <taxon>Pseudomonadati</taxon>
        <taxon>Pseudomonadota</taxon>
        <taxon>Gammaproteobacteria</taxon>
        <taxon>Cellvibrionales</taxon>
        <taxon>Porticoccaceae</taxon>
        <taxon>Porticoccus</taxon>
    </lineage>
</organism>
<keyword evidence="7" id="KW-1185">Reference proteome</keyword>
<comment type="similarity">
    <text evidence="1 5">Belongs to the SecB family.</text>
</comment>
<name>A0AAW8B2W8_9GAMM</name>
<keyword evidence="3 5" id="KW-0653">Protein transport</keyword>
<reference evidence="6" key="2">
    <citation type="submission" date="2023-08" db="EMBL/GenBank/DDBJ databases">
        <authorList>
            <person name="Luo J."/>
        </authorList>
    </citation>
    <scope>NUCLEOTIDE SEQUENCE</scope>
    <source>
        <strain evidence="6">DSM 25064</strain>
    </source>
</reference>
<evidence type="ECO:0000313" key="6">
    <source>
        <dbReference type="EMBL" id="MDP1520089.1"/>
    </source>
</evidence>
<dbReference type="PANTHER" id="PTHR36918:SF1">
    <property type="entry name" value="PROTEIN-EXPORT PROTEIN SECB"/>
    <property type="match status" value="1"/>
</dbReference>
<evidence type="ECO:0000256" key="1">
    <source>
        <dbReference type="ARBA" id="ARBA00009990"/>
    </source>
</evidence>
<comment type="subcellular location">
    <subcellularLocation>
        <location evidence="5">Cytoplasm</location>
    </subcellularLocation>
</comment>
<accession>A0AAW8B2W8</accession>
<dbReference type="Proteomes" id="UP001178354">
    <property type="component" value="Unassembled WGS sequence"/>
</dbReference>
<sequence>MTEENTGNAVANEERAENHFAMQRIYLKDLSFETPMGVEAFQREVKPQIGQELSTKIEQLDETHFEVVMTLTITVKDKDDVVFLTEVHQAGIFMVKGLEKAQMAHVLNVLCPATLYPYAREVVDNVVVKGTFPALMLPPVNFDALFAQALAERKAKQDEQASESETAH</sequence>
<keyword evidence="5" id="KW-0963">Cytoplasm</keyword>
<dbReference type="Gene3D" id="3.10.420.10">
    <property type="entry name" value="SecB-like"/>
    <property type="match status" value="1"/>
</dbReference>
<dbReference type="NCBIfam" id="NF004393">
    <property type="entry name" value="PRK05751.1-4"/>
    <property type="match status" value="1"/>
</dbReference>
<dbReference type="GO" id="GO:0006457">
    <property type="term" value="P:protein folding"/>
    <property type="evidence" value="ECO:0007669"/>
    <property type="project" value="UniProtKB-UniRule"/>
</dbReference>
<comment type="subunit">
    <text evidence="5">Homotetramer, a dimer of dimers. One homotetramer interacts with 1 SecA dimer.</text>
</comment>
<dbReference type="InterPro" id="IPR003708">
    <property type="entry name" value="SecB"/>
</dbReference>
<comment type="caution">
    <text evidence="6">The sequence shown here is derived from an EMBL/GenBank/DDBJ whole genome shotgun (WGS) entry which is preliminary data.</text>
</comment>
<dbReference type="NCBIfam" id="TIGR00809">
    <property type="entry name" value="secB"/>
    <property type="match status" value="1"/>
</dbReference>